<keyword evidence="2" id="KW-1185">Reference proteome</keyword>
<organism evidence="1 2">
    <name type="scientific">Prorocentrum cordatum</name>
    <dbReference type="NCBI Taxonomy" id="2364126"/>
    <lineage>
        <taxon>Eukaryota</taxon>
        <taxon>Sar</taxon>
        <taxon>Alveolata</taxon>
        <taxon>Dinophyceae</taxon>
        <taxon>Prorocentrales</taxon>
        <taxon>Prorocentraceae</taxon>
        <taxon>Prorocentrum</taxon>
    </lineage>
</organism>
<evidence type="ECO:0000313" key="1">
    <source>
        <dbReference type="EMBL" id="CAK0800007.1"/>
    </source>
</evidence>
<name>A0ABN9Q644_9DINO</name>
<protein>
    <submittedName>
        <fullName evidence="1">Uncharacterized protein</fullName>
    </submittedName>
</protein>
<dbReference type="Proteomes" id="UP001189429">
    <property type="component" value="Unassembled WGS sequence"/>
</dbReference>
<dbReference type="EMBL" id="CAUYUJ010002270">
    <property type="protein sequence ID" value="CAK0800007.1"/>
    <property type="molecule type" value="Genomic_DNA"/>
</dbReference>
<reference evidence="1" key="1">
    <citation type="submission" date="2023-10" db="EMBL/GenBank/DDBJ databases">
        <authorList>
            <person name="Chen Y."/>
            <person name="Shah S."/>
            <person name="Dougan E. K."/>
            <person name="Thang M."/>
            <person name="Chan C."/>
        </authorList>
    </citation>
    <scope>NUCLEOTIDE SEQUENCE [LARGE SCALE GENOMIC DNA]</scope>
</reference>
<evidence type="ECO:0000313" key="2">
    <source>
        <dbReference type="Proteomes" id="UP001189429"/>
    </source>
</evidence>
<proteinExistence type="predicted"/>
<sequence length="424" mass="44085">MSRALRNRCIEIFMDAPDCARRPPAGIEEGPEGPAEECAALDFLPEVPRRLARLLGNGGSRPLGAALRWAARRLDADLEGAGADALPVPPPAFLLDAARVLSCQLALRPVLALQVSLLHVAAQAVWRYLQGAALSEAAGGAAGQADPEAEAGAAWARGVAAAAGFTWRALLKCARLFAAAASRGAHGPLAEADERGLLERAFVQTYVAEVDGGCAEEALFSALFEACIGVESMPSFRWLAEASLRRPESLHTGPAPPAEAEVARHSGPLLACVAQGAGQWETLVQLRLFLERSSPADAPLRLRRVERLGEPLRAAAGGCRALLEHGLTRTAIPGAVDHVRGLLGARALGDSPRHSCQDGWALVDCAGSGGAAGSPALAAGAAHLRELLRCARALAVHLLAPPAPASAGGDAWSLSCRFQEPTKQ</sequence>
<gene>
    <name evidence="1" type="ORF">PCOR1329_LOCUS8296</name>
</gene>
<accession>A0ABN9Q644</accession>
<comment type="caution">
    <text evidence="1">The sequence shown here is derived from an EMBL/GenBank/DDBJ whole genome shotgun (WGS) entry which is preliminary data.</text>
</comment>